<accession>X1LYT1</accession>
<reference evidence="2" key="1">
    <citation type="journal article" date="2014" name="Front. Microbiol.">
        <title>High frequency of phylogenetically diverse reductive dehalogenase-homologous genes in deep subseafloor sedimentary metagenomes.</title>
        <authorList>
            <person name="Kawai M."/>
            <person name="Futagami T."/>
            <person name="Toyoda A."/>
            <person name="Takaki Y."/>
            <person name="Nishi S."/>
            <person name="Hori S."/>
            <person name="Arai W."/>
            <person name="Tsubouchi T."/>
            <person name="Morono Y."/>
            <person name="Uchiyama I."/>
            <person name="Ito T."/>
            <person name="Fujiyama A."/>
            <person name="Inagaki F."/>
            <person name="Takami H."/>
        </authorList>
    </citation>
    <scope>NUCLEOTIDE SEQUENCE</scope>
    <source>
        <strain evidence="2">Expedition CK06-06</strain>
    </source>
</reference>
<feature type="transmembrane region" description="Helical" evidence="1">
    <location>
        <begin position="9"/>
        <end position="25"/>
    </location>
</feature>
<dbReference type="InterPro" id="IPR043713">
    <property type="entry name" value="DUF5654"/>
</dbReference>
<dbReference type="EMBL" id="BARV01017516">
    <property type="protein sequence ID" value="GAI24258.1"/>
    <property type="molecule type" value="Genomic_DNA"/>
</dbReference>
<evidence type="ECO:0000256" key="1">
    <source>
        <dbReference type="SAM" id="Phobius"/>
    </source>
</evidence>
<keyword evidence="1" id="KW-0472">Membrane</keyword>
<keyword evidence="1" id="KW-0812">Transmembrane</keyword>
<feature type="transmembrane region" description="Helical" evidence="1">
    <location>
        <begin position="45"/>
        <end position="65"/>
    </location>
</feature>
<proteinExistence type="predicted"/>
<gene>
    <name evidence="2" type="ORF">S06H3_29837</name>
</gene>
<protein>
    <submittedName>
        <fullName evidence="2">Uncharacterized protein</fullName>
    </submittedName>
</protein>
<comment type="caution">
    <text evidence="2">The sequence shown here is derived from an EMBL/GenBank/DDBJ whole genome shotgun (WGS) entry which is preliminary data.</text>
</comment>
<dbReference type="AlphaFoldDB" id="X1LYT1"/>
<keyword evidence="1" id="KW-1133">Transmembrane helix</keyword>
<sequence>MQNEIIEKFTVLITSAFGLVAALAWNEAIKGYLQQFGLEHYGPWVYAVVITVFAVIITIFLGWLAQRAKDFEVEKYACIPLNKAKKYLKKKKK</sequence>
<evidence type="ECO:0000313" key="2">
    <source>
        <dbReference type="EMBL" id="GAI24258.1"/>
    </source>
</evidence>
<name>X1LYT1_9ZZZZ</name>
<dbReference type="Pfam" id="PF18898">
    <property type="entry name" value="DUF5654"/>
    <property type="match status" value="1"/>
</dbReference>
<organism evidence="2">
    <name type="scientific">marine sediment metagenome</name>
    <dbReference type="NCBI Taxonomy" id="412755"/>
    <lineage>
        <taxon>unclassified sequences</taxon>
        <taxon>metagenomes</taxon>
        <taxon>ecological metagenomes</taxon>
    </lineage>
</organism>